<accession>A0A8T1MX97</accession>
<dbReference type="EMBL" id="NIRI02000010">
    <property type="protein sequence ID" value="KAG5453639.1"/>
    <property type="molecule type" value="Genomic_DNA"/>
</dbReference>
<name>A0A8T1MX97_CLOSI</name>
<feature type="region of interest" description="Disordered" evidence="1">
    <location>
        <begin position="27"/>
        <end position="57"/>
    </location>
</feature>
<sequence>SFCARVRENETVGGYVKQTDQLTQLQDGSNVGKTSESITRGGITEGPQPKPLAQKPNREAAVFGWKCKYITIFREDLTTRISTSNLGDQETVFVRPLTTDQPGIRDAASALQFSSMGRRSTHTVTARGGTRAGILPGCPSLDRGSREAERVGFEPRTFRSVNSRSNHTWTISPLGFLGTMTGATRIAVGLAKVERRRESEIPLFAHWINFLWNSKLTATPRSLLHLTTDQDEISSYTPGSQ</sequence>
<evidence type="ECO:0000256" key="1">
    <source>
        <dbReference type="SAM" id="MobiDB-lite"/>
    </source>
</evidence>
<evidence type="ECO:0000313" key="2">
    <source>
        <dbReference type="EMBL" id="KAG5453639.1"/>
    </source>
</evidence>
<feature type="non-terminal residue" evidence="2">
    <location>
        <position position="1"/>
    </location>
</feature>
<organism evidence="2 3">
    <name type="scientific">Clonorchis sinensis</name>
    <name type="common">Chinese liver fluke</name>
    <dbReference type="NCBI Taxonomy" id="79923"/>
    <lineage>
        <taxon>Eukaryota</taxon>
        <taxon>Metazoa</taxon>
        <taxon>Spiralia</taxon>
        <taxon>Lophotrochozoa</taxon>
        <taxon>Platyhelminthes</taxon>
        <taxon>Trematoda</taxon>
        <taxon>Digenea</taxon>
        <taxon>Opisthorchiida</taxon>
        <taxon>Opisthorchiata</taxon>
        <taxon>Opisthorchiidae</taxon>
        <taxon>Clonorchis</taxon>
    </lineage>
</organism>
<protein>
    <submittedName>
        <fullName evidence="2">Uncharacterized protein</fullName>
    </submittedName>
</protein>
<evidence type="ECO:0000313" key="3">
    <source>
        <dbReference type="Proteomes" id="UP000286415"/>
    </source>
</evidence>
<reference evidence="2 3" key="1">
    <citation type="journal article" date="2018" name="Biotechnol. Adv.">
        <title>Improved genomic resources and new bioinformatic workflow for the carcinogenic parasite Clonorchis sinensis: Biotechnological implications.</title>
        <authorList>
            <person name="Wang D."/>
            <person name="Korhonen P.K."/>
            <person name="Gasser R.B."/>
            <person name="Young N.D."/>
        </authorList>
    </citation>
    <scope>NUCLEOTIDE SEQUENCE [LARGE SCALE GENOMIC DNA]</scope>
    <source>
        <strain evidence="2">Cs-k2</strain>
    </source>
</reference>
<dbReference type="AlphaFoldDB" id="A0A8T1MX97"/>
<proteinExistence type="predicted"/>
<gene>
    <name evidence="2" type="ORF">CSKR_111578</name>
</gene>
<comment type="caution">
    <text evidence="2">The sequence shown here is derived from an EMBL/GenBank/DDBJ whole genome shotgun (WGS) entry which is preliminary data.</text>
</comment>
<reference evidence="2 3" key="2">
    <citation type="journal article" date="2021" name="Genomics">
        <title>High-quality reference genome for Clonorchis sinensis.</title>
        <authorList>
            <person name="Young N.D."/>
            <person name="Stroehlein A.J."/>
            <person name="Kinkar L."/>
            <person name="Wang T."/>
            <person name="Sohn W.M."/>
            <person name="Chang B.C.H."/>
            <person name="Kaur P."/>
            <person name="Weisz D."/>
            <person name="Dudchenko O."/>
            <person name="Aiden E.L."/>
            <person name="Korhonen P.K."/>
            <person name="Gasser R.B."/>
        </authorList>
    </citation>
    <scope>NUCLEOTIDE SEQUENCE [LARGE SCALE GENOMIC DNA]</scope>
    <source>
        <strain evidence="2">Cs-k2</strain>
    </source>
</reference>
<feature type="compositionally biased region" description="Polar residues" evidence="1">
    <location>
        <begin position="27"/>
        <end position="38"/>
    </location>
</feature>
<keyword evidence="3" id="KW-1185">Reference proteome</keyword>
<dbReference type="Proteomes" id="UP000286415">
    <property type="component" value="Unassembled WGS sequence"/>
</dbReference>